<evidence type="ECO:0000256" key="1">
    <source>
        <dbReference type="ARBA" id="ARBA00022679"/>
    </source>
</evidence>
<evidence type="ECO:0000259" key="2">
    <source>
        <dbReference type="Pfam" id="PF01648"/>
    </source>
</evidence>
<dbReference type="AlphaFoldDB" id="A0A0W0D925"/>
<protein>
    <submittedName>
        <fullName evidence="3">Mitochondrial holo-[acyl-carrier-protein] synthase</fullName>
    </submittedName>
</protein>
<feature type="domain" description="4'-phosphopantetheinyl transferase" evidence="2">
    <location>
        <begin position="5"/>
        <end position="79"/>
    </location>
</feature>
<dbReference type="GO" id="GO:0031108">
    <property type="term" value="P:holo-[acyl-carrier-protein] biosynthetic process"/>
    <property type="evidence" value="ECO:0007669"/>
    <property type="project" value="EnsemblFungi"/>
</dbReference>
<name>A0A0W0D925_CANGB</name>
<dbReference type="Pfam" id="PF01648">
    <property type="entry name" value="ACPS"/>
    <property type="match status" value="1"/>
</dbReference>
<evidence type="ECO:0000313" key="3">
    <source>
        <dbReference type="EMBL" id="KTB08061.1"/>
    </source>
</evidence>
<dbReference type="GO" id="GO:0005739">
    <property type="term" value="C:mitochondrion"/>
    <property type="evidence" value="ECO:0007669"/>
    <property type="project" value="EnsemblFungi"/>
</dbReference>
<gene>
    <name evidence="3" type="ORF">AO440_003959</name>
</gene>
<organism evidence="3 4">
    <name type="scientific">Candida glabrata</name>
    <name type="common">Yeast</name>
    <name type="synonym">Torulopsis glabrata</name>
    <dbReference type="NCBI Taxonomy" id="5478"/>
    <lineage>
        <taxon>Eukaryota</taxon>
        <taxon>Fungi</taxon>
        <taxon>Dikarya</taxon>
        <taxon>Ascomycota</taxon>
        <taxon>Saccharomycotina</taxon>
        <taxon>Saccharomycetes</taxon>
        <taxon>Saccharomycetales</taxon>
        <taxon>Saccharomycetaceae</taxon>
        <taxon>Nakaseomyces</taxon>
    </lineage>
</organism>
<dbReference type="GO" id="GO:0000287">
    <property type="term" value="F:magnesium ion binding"/>
    <property type="evidence" value="ECO:0007669"/>
    <property type="project" value="InterPro"/>
</dbReference>
<accession>A0A0W0D925</accession>
<dbReference type="Gene3D" id="3.90.470.20">
    <property type="entry name" value="4'-phosphopantetheinyl transferase domain"/>
    <property type="match status" value="1"/>
</dbReference>
<sequence length="152" mass="17000">MSVLGVGCDVVHLPRMHRLLTKYDAGSRGFQRVVSKFMHPTERIALGVDGASLSAGQIRYIAGTWALKEAALKALHCAAPLHTVLPPAMFIYTKLLYRQRRSNGVPQLLLDNEALRLDQLQFLRHAKFLSTLSHDNEYLVAYTTLIDTTNLV</sequence>
<dbReference type="SUPFAM" id="SSF56214">
    <property type="entry name" value="4'-phosphopantetheinyl transferase"/>
    <property type="match status" value="1"/>
</dbReference>
<dbReference type="GO" id="GO:0008897">
    <property type="term" value="F:holo-[acyl-carrier-protein] synthase activity"/>
    <property type="evidence" value="ECO:0007669"/>
    <property type="project" value="EnsemblFungi"/>
</dbReference>
<dbReference type="VEuPathDB" id="FungiDB:GWK60_M02277"/>
<dbReference type="VEuPathDB" id="FungiDB:CAGL0M02365g"/>
<dbReference type="VEuPathDB" id="FungiDB:GVI51_M02277"/>
<dbReference type="InterPro" id="IPR008278">
    <property type="entry name" value="4-PPantetheinyl_Trfase_dom"/>
</dbReference>
<proteinExistence type="predicted"/>
<evidence type="ECO:0000313" key="4">
    <source>
        <dbReference type="Proteomes" id="UP000054886"/>
    </source>
</evidence>
<dbReference type="Proteomes" id="UP000054886">
    <property type="component" value="Unassembled WGS sequence"/>
</dbReference>
<keyword evidence="1" id="KW-0808">Transferase</keyword>
<dbReference type="VEuPathDB" id="FungiDB:B1J91_M02365g"/>
<dbReference type="InterPro" id="IPR037143">
    <property type="entry name" value="4-PPantetheinyl_Trfase_dom_sf"/>
</dbReference>
<reference evidence="3 4" key="1">
    <citation type="submission" date="2015-10" db="EMBL/GenBank/DDBJ databases">
        <title>Draft genomes sequences of Candida glabrata isolates 1A, 1B, 2A, 2B, 3A and 3B.</title>
        <authorList>
            <person name="Haavelsrud O.E."/>
            <person name="Gaustad P."/>
        </authorList>
    </citation>
    <scope>NUCLEOTIDE SEQUENCE [LARGE SCALE GENOMIC DNA]</scope>
    <source>
        <strain evidence="3">910700640</strain>
    </source>
</reference>
<dbReference type="EMBL" id="LLZZ01000106">
    <property type="protein sequence ID" value="KTB08061.1"/>
    <property type="molecule type" value="Genomic_DNA"/>
</dbReference>
<comment type="caution">
    <text evidence="3">The sequence shown here is derived from an EMBL/GenBank/DDBJ whole genome shotgun (WGS) entry which is preliminary data.</text>
</comment>